<dbReference type="AlphaFoldDB" id="A0A1H6J7J8"/>
<dbReference type="InterPro" id="IPR014451">
    <property type="entry name" value="UCP008455"/>
</dbReference>
<dbReference type="PIRSF" id="PIRSF008455">
    <property type="entry name" value="UCP008455"/>
    <property type="match status" value="1"/>
</dbReference>
<evidence type="ECO:0008006" key="3">
    <source>
        <dbReference type="Google" id="ProtNLM"/>
    </source>
</evidence>
<gene>
    <name evidence="1" type="ORF">SAMN05192561_10696</name>
</gene>
<evidence type="ECO:0000313" key="2">
    <source>
        <dbReference type="Proteomes" id="UP000199215"/>
    </source>
</evidence>
<dbReference type="OrthoDB" id="212141at2157"/>
<dbReference type="STRING" id="1267564.SAMN05192561_10696"/>
<name>A0A1H6J7J8_9EURY</name>
<keyword evidence="2" id="KW-1185">Reference proteome</keyword>
<organism evidence="1 2">
    <name type="scientific">Halopenitus malekzadehii</name>
    <dbReference type="NCBI Taxonomy" id="1267564"/>
    <lineage>
        <taxon>Archaea</taxon>
        <taxon>Methanobacteriati</taxon>
        <taxon>Methanobacteriota</taxon>
        <taxon>Stenosarchaea group</taxon>
        <taxon>Halobacteria</taxon>
        <taxon>Halobacteriales</taxon>
        <taxon>Haloferacaceae</taxon>
        <taxon>Halopenitus</taxon>
    </lineage>
</organism>
<accession>A0A1H6J7J8</accession>
<dbReference type="Pfam" id="PF08905">
    <property type="entry name" value="DUF1850"/>
    <property type="match status" value="1"/>
</dbReference>
<dbReference type="InterPro" id="IPR015001">
    <property type="entry name" value="DUF1850"/>
</dbReference>
<protein>
    <recommendedName>
        <fullName evidence="3">DUF1850 domain-containing protein</fullName>
    </recommendedName>
</protein>
<dbReference type="RefSeq" id="WP_092817254.1">
    <property type="nucleotide sequence ID" value="NZ_FNWU01000006.1"/>
</dbReference>
<sequence>MGRLSSLTARTALSLAVVLAIVGLVASAPVGSVLVVEDVHTGERYLTESVGEGSTVALEYTHSVEKSRVYDEYRVDGDTLVNTRMEFESYGWGLPSRVNVTTVNGTLVYDPDEPITELDSLSVSPGRIADHTLIVDGRRHDLVAATRGNDVTIHIEHRSLLEMIL</sequence>
<proteinExistence type="predicted"/>
<dbReference type="EMBL" id="FNWU01000006">
    <property type="protein sequence ID" value="SEH55528.1"/>
    <property type="molecule type" value="Genomic_DNA"/>
</dbReference>
<dbReference type="Proteomes" id="UP000199215">
    <property type="component" value="Unassembled WGS sequence"/>
</dbReference>
<evidence type="ECO:0000313" key="1">
    <source>
        <dbReference type="EMBL" id="SEH55528.1"/>
    </source>
</evidence>
<reference evidence="1 2" key="1">
    <citation type="submission" date="2016-10" db="EMBL/GenBank/DDBJ databases">
        <authorList>
            <person name="de Groot N.N."/>
        </authorList>
    </citation>
    <scope>NUCLEOTIDE SEQUENCE [LARGE SCALE GENOMIC DNA]</scope>
    <source>
        <strain evidence="1 2">IBRC-M10418</strain>
    </source>
</reference>